<dbReference type="Pfam" id="PF00501">
    <property type="entry name" value="AMP-binding"/>
    <property type="match status" value="1"/>
</dbReference>
<protein>
    <recommendedName>
        <fullName evidence="9">Luciferin 4-monooxygenase-like</fullName>
    </recommendedName>
</protein>
<evidence type="ECO:0000259" key="6">
    <source>
        <dbReference type="Pfam" id="PF13193"/>
    </source>
</evidence>
<dbReference type="EMBL" id="JAHIBW010000016">
    <property type="protein sequence ID" value="KAG7303425.1"/>
    <property type="molecule type" value="Genomic_DNA"/>
</dbReference>
<dbReference type="Proteomes" id="UP000823941">
    <property type="component" value="Chromosome 16"/>
</dbReference>
<dbReference type="Pfam" id="PF13193">
    <property type="entry name" value="AMP-binding_C"/>
    <property type="match status" value="1"/>
</dbReference>
<keyword evidence="8" id="KW-1185">Reference proteome</keyword>
<feature type="domain" description="AMP-binding enzyme C-terminal" evidence="6">
    <location>
        <begin position="458"/>
        <end position="534"/>
    </location>
</feature>
<evidence type="ECO:0000256" key="3">
    <source>
        <dbReference type="ARBA" id="ARBA00022598"/>
    </source>
</evidence>
<gene>
    <name evidence="7" type="ORF">JYU34_011940</name>
</gene>
<dbReference type="SUPFAM" id="SSF56801">
    <property type="entry name" value="Acetyl-CoA synthetase-like"/>
    <property type="match status" value="1"/>
</dbReference>
<evidence type="ECO:0000313" key="7">
    <source>
        <dbReference type="EMBL" id="KAG7303425.1"/>
    </source>
</evidence>
<dbReference type="Gene3D" id="3.40.50.12780">
    <property type="entry name" value="N-terminal domain of ligase-like"/>
    <property type="match status" value="1"/>
</dbReference>
<evidence type="ECO:0000256" key="2">
    <source>
        <dbReference type="ARBA" id="ARBA00006432"/>
    </source>
</evidence>
<keyword evidence="4" id="KW-0576">Peroxisome</keyword>
<comment type="similarity">
    <text evidence="2">Belongs to the ATP-dependent AMP-binding enzyme family.</text>
</comment>
<evidence type="ECO:0000256" key="4">
    <source>
        <dbReference type="ARBA" id="ARBA00023140"/>
    </source>
</evidence>
<accession>A0ABQ7QED9</accession>
<dbReference type="InterPro" id="IPR020845">
    <property type="entry name" value="AMP-binding_CS"/>
</dbReference>
<dbReference type="InterPro" id="IPR042099">
    <property type="entry name" value="ANL_N_sf"/>
</dbReference>
<sequence length="550" mass="60639">MASPRQWYDGVHMYLGELGARVVARSGRPADRHHLGKLILQSFEDAPDHVLQIDGATGESETFGSMLERSIRCAGCFAQRGVGYGDVIAIMAPNHLDIGVPFYAALYLGVIIAAVDRTLGVLELQGSFSVSRPKLIFCQSEKAPDVQLALNEAEVDAQIVTFDGGDYLCSFQQFMEAGEDVAVEDFEAADFDPAEATAFLIATSGTTGLPKAAEATHKNFATSSPYLWIRHDTFPTPTRMALIGSPLQWLTALMNFVMTPIFRYTRLQTSLPLTREHCYHLLNTYKPTWTVFSPTFMAAVIKAADRDQCDFSCLETMLLGGSAAPADLIAEIKLVTPTTEVFNAFGMSEITGVGFCNDDDARPWICGRPLGCLKYRIIDPGTGLDITEPNVPGELWLKGPGIVKGYYNNPEATAETFSEDGWFKTGDMFYRDEHNYYVYVERIKLLLKYMSYQISPIEIESVIRSHPAVLDVAVTGLPDEACGELPVACVVRRDGCDVSAEEIKDLVKDSLSDAKQLRGGVIFLDQIPMTASTKVHRRQVKEIALTHPRE</sequence>
<dbReference type="InterPro" id="IPR025110">
    <property type="entry name" value="AMP-bd_C"/>
</dbReference>
<proteinExistence type="inferred from homology"/>
<comment type="subcellular location">
    <subcellularLocation>
        <location evidence="1">Peroxisome</location>
    </subcellularLocation>
</comment>
<evidence type="ECO:0000256" key="1">
    <source>
        <dbReference type="ARBA" id="ARBA00004275"/>
    </source>
</evidence>
<dbReference type="PROSITE" id="PS00455">
    <property type="entry name" value="AMP_BINDING"/>
    <property type="match status" value="1"/>
</dbReference>
<evidence type="ECO:0000259" key="5">
    <source>
        <dbReference type="Pfam" id="PF00501"/>
    </source>
</evidence>
<reference evidence="7 8" key="1">
    <citation type="submission" date="2021-06" db="EMBL/GenBank/DDBJ databases">
        <title>A haploid diamondback moth (Plutella xylostella L.) genome assembly resolves 31 chromosomes and identifies a diamide resistance mutation.</title>
        <authorList>
            <person name="Ward C.M."/>
            <person name="Perry K.D."/>
            <person name="Baker G."/>
            <person name="Powis K."/>
            <person name="Heckel D.G."/>
            <person name="Baxter S.W."/>
        </authorList>
    </citation>
    <scope>NUCLEOTIDE SEQUENCE [LARGE SCALE GENOMIC DNA]</scope>
    <source>
        <strain evidence="7 8">LV</strain>
        <tissue evidence="7">Single pupa</tissue>
    </source>
</reference>
<dbReference type="InterPro" id="IPR000873">
    <property type="entry name" value="AMP-dep_synth/lig_dom"/>
</dbReference>
<dbReference type="PANTHER" id="PTHR24096">
    <property type="entry name" value="LONG-CHAIN-FATTY-ACID--COA LIGASE"/>
    <property type="match status" value="1"/>
</dbReference>
<dbReference type="PANTHER" id="PTHR24096:SF149">
    <property type="entry name" value="AMP-BINDING DOMAIN-CONTAINING PROTEIN-RELATED"/>
    <property type="match status" value="1"/>
</dbReference>
<keyword evidence="3" id="KW-0436">Ligase</keyword>
<organism evidence="7 8">
    <name type="scientific">Plutella xylostella</name>
    <name type="common">Diamondback moth</name>
    <name type="synonym">Plutella maculipennis</name>
    <dbReference type="NCBI Taxonomy" id="51655"/>
    <lineage>
        <taxon>Eukaryota</taxon>
        <taxon>Metazoa</taxon>
        <taxon>Ecdysozoa</taxon>
        <taxon>Arthropoda</taxon>
        <taxon>Hexapoda</taxon>
        <taxon>Insecta</taxon>
        <taxon>Pterygota</taxon>
        <taxon>Neoptera</taxon>
        <taxon>Endopterygota</taxon>
        <taxon>Lepidoptera</taxon>
        <taxon>Glossata</taxon>
        <taxon>Ditrysia</taxon>
        <taxon>Yponomeutoidea</taxon>
        <taxon>Plutellidae</taxon>
        <taxon>Plutella</taxon>
    </lineage>
</organism>
<feature type="domain" description="AMP-dependent synthetase/ligase" evidence="5">
    <location>
        <begin position="44"/>
        <end position="407"/>
    </location>
</feature>
<evidence type="ECO:0000313" key="8">
    <source>
        <dbReference type="Proteomes" id="UP000823941"/>
    </source>
</evidence>
<dbReference type="Gene3D" id="3.30.300.30">
    <property type="match status" value="1"/>
</dbReference>
<dbReference type="InterPro" id="IPR045851">
    <property type="entry name" value="AMP-bd_C_sf"/>
</dbReference>
<evidence type="ECO:0008006" key="9">
    <source>
        <dbReference type="Google" id="ProtNLM"/>
    </source>
</evidence>
<name>A0ABQ7QED9_PLUXY</name>
<comment type="caution">
    <text evidence="7">The sequence shown here is derived from an EMBL/GenBank/DDBJ whole genome shotgun (WGS) entry which is preliminary data.</text>
</comment>